<feature type="region of interest" description="Disordered" evidence="1">
    <location>
        <begin position="495"/>
        <end position="528"/>
    </location>
</feature>
<dbReference type="AlphaFoldDB" id="A0AAD8QFK3"/>
<dbReference type="Proteomes" id="UP001231189">
    <property type="component" value="Unassembled WGS sequence"/>
</dbReference>
<organism evidence="2 3">
    <name type="scientific">Lolium multiflorum</name>
    <name type="common">Italian ryegrass</name>
    <name type="synonym">Lolium perenne subsp. multiflorum</name>
    <dbReference type="NCBI Taxonomy" id="4521"/>
    <lineage>
        <taxon>Eukaryota</taxon>
        <taxon>Viridiplantae</taxon>
        <taxon>Streptophyta</taxon>
        <taxon>Embryophyta</taxon>
        <taxon>Tracheophyta</taxon>
        <taxon>Spermatophyta</taxon>
        <taxon>Magnoliopsida</taxon>
        <taxon>Liliopsida</taxon>
        <taxon>Poales</taxon>
        <taxon>Poaceae</taxon>
        <taxon>BOP clade</taxon>
        <taxon>Pooideae</taxon>
        <taxon>Poodae</taxon>
        <taxon>Poeae</taxon>
        <taxon>Poeae Chloroplast Group 2 (Poeae type)</taxon>
        <taxon>Loliodinae</taxon>
        <taxon>Loliinae</taxon>
        <taxon>Lolium</taxon>
    </lineage>
</organism>
<keyword evidence="3" id="KW-1185">Reference proteome</keyword>
<reference evidence="2" key="1">
    <citation type="submission" date="2023-07" db="EMBL/GenBank/DDBJ databases">
        <title>A chromosome-level genome assembly of Lolium multiflorum.</title>
        <authorList>
            <person name="Chen Y."/>
            <person name="Copetti D."/>
            <person name="Kolliker R."/>
            <person name="Studer B."/>
        </authorList>
    </citation>
    <scope>NUCLEOTIDE SEQUENCE</scope>
    <source>
        <strain evidence="2">02402/16</strain>
        <tissue evidence="2">Leaf</tissue>
    </source>
</reference>
<dbReference type="PANTHER" id="PTHR47150:SF5">
    <property type="entry name" value="OS07G0546750 PROTEIN"/>
    <property type="match status" value="1"/>
</dbReference>
<accession>A0AAD8QFK3</accession>
<dbReference type="InterPro" id="IPR006912">
    <property type="entry name" value="Harbinger_derived_prot"/>
</dbReference>
<comment type="caution">
    <text evidence="2">The sequence shown here is derived from an EMBL/GenBank/DDBJ whole genome shotgun (WGS) entry which is preliminary data.</text>
</comment>
<gene>
    <name evidence="2" type="ORF">QYE76_007561</name>
</gene>
<dbReference type="EMBL" id="JAUUTY010000501">
    <property type="protein sequence ID" value="KAK1601151.1"/>
    <property type="molecule type" value="Genomic_DNA"/>
</dbReference>
<protein>
    <submittedName>
        <fullName evidence="2">Uncharacterized protein</fullName>
    </submittedName>
</protein>
<feature type="region of interest" description="Disordered" evidence="1">
    <location>
        <begin position="319"/>
        <end position="351"/>
    </location>
</feature>
<evidence type="ECO:0000256" key="1">
    <source>
        <dbReference type="SAM" id="MobiDB-lite"/>
    </source>
</evidence>
<sequence length="781" mass="88410">MRRSLFRRIVDALGEWSPFFTQRTDALGRPSLSPLQKCTAAIRMLAYGVPADGADEYVRIGASTTLKCLEGFVQGVIAKFGGQYLQRPTTEDVQRLLEEGEARGFPGMLGSIDCMHWEWKNCPVGWQGQFIRGDYGVPTVILEAVASHDLRIWHAFFGVPGSNNDINVLNQSPLFTEVLQGNAPQVEYYVNGQQYKKGYYLADGIYPEWAVFVKTVPLPQTDKDKLFAKKQEAARKDVERAFGVLQQRFKIVAEPSRLWDQTDMGNVMKACIIMHNMILEDEKGVVLPFDLNEALGRSSALPPTMLGFQYPMFPMLPPPPPANPFSPPSDPSSPTPPPAPPSAPPSGKRKRVTIDIEAIEEDKQRLYYTKDEDVRLVSAWLNNSVNPIEGNAKKREYYWKEVADAYNSTTESDRKRDIKNLKNHWYKTTPKVTSFNGCYNQISDTYASGRCDKQLLQQALDLYHSRHGHQFMYVHWWEAVRDSQKWKIHVYTEGDGTKRSQAAPTEKTPRPTGCKAAKKARGKDKEAPAEINGMKEQIGAFLQAQAETKVQTEEMMELQSRLSAQKLEANRLAYEAAKERTVAKLAEERTKLFDKFTEMLNADTTRMEPWAKEMHVRAVTRKKLAKMLSRVLVSSPAAFHRSHVPCSHLVGVSDEGVDERLCDHAQDDDQPFDYQGPLAEVEHVYIASLTFKHPPRIVFRVPKANASLLAPWGNLAFRRHKRLQTPLVNKIKEEEPDWIADARRQAILRGPNDEEENPVHTVAWIASRNKMDAMSAPCPTP</sequence>
<proteinExistence type="predicted"/>
<feature type="compositionally biased region" description="Pro residues" evidence="1">
    <location>
        <begin position="319"/>
        <end position="344"/>
    </location>
</feature>
<dbReference type="PANTHER" id="PTHR47150">
    <property type="entry name" value="OS12G0169200 PROTEIN"/>
    <property type="match status" value="1"/>
</dbReference>
<name>A0AAD8QFK3_LOLMU</name>
<evidence type="ECO:0000313" key="2">
    <source>
        <dbReference type="EMBL" id="KAK1601151.1"/>
    </source>
</evidence>
<evidence type="ECO:0000313" key="3">
    <source>
        <dbReference type="Proteomes" id="UP001231189"/>
    </source>
</evidence>
<dbReference type="Pfam" id="PF04827">
    <property type="entry name" value="Plant_tran"/>
    <property type="match status" value="1"/>
</dbReference>